<dbReference type="GeneID" id="93588386"/>
<dbReference type="OrthoDB" id="276239at2759"/>
<dbReference type="GO" id="GO:0006388">
    <property type="term" value="P:tRNA splicing, via endonucleolytic cleavage and ligation"/>
    <property type="evidence" value="ECO:0007669"/>
    <property type="project" value="InterPro"/>
</dbReference>
<evidence type="ECO:0000259" key="3">
    <source>
        <dbReference type="Pfam" id="PF08303"/>
    </source>
</evidence>
<evidence type="ECO:0000313" key="4">
    <source>
        <dbReference type="EMBL" id="RVD84318.1"/>
    </source>
</evidence>
<evidence type="ECO:0008006" key="6">
    <source>
        <dbReference type="Google" id="ProtNLM"/>
    </source>
</evidence>
<protein>
    <recommendedName>
        <fullName evidence="6">tRNA ligase phosphodiesterase domain-containing protein</fullName>
    </recommendedName>
</protein>
<dbReference type="GO" id="GO:0005634">
    <property type="term" value="C:nucleus"/>
    <property type="evidence" value="ECO:0007669"/>
    <property type="project" value="TreeGrafter"/>
</dbReference>
<gene>
    <name evidence="4" type="ORF">DFL_006075</name>
</gene>
<dbReference type="PANTHER" id="PTHR32004:SF1">
    <property type="entry name" value="TRNA LIGASE"/>
    <property type="match status" value="1"/>
</dbReference>
<dbReference type="Proteomes" id="UP000283090">
    <property type="component" value="Unassembled WGS sequence"/>
</dbReference>
<dbReference type="VEuPathDB" id="FungiDB:DFL_006075"/>
<feature type="domain" description="tRNA ligase phosphodiesterase" evidence="2">
    <location>
        <begin position="32"/>
        <end position="260"/>
    </location>
</feature>
<evidence type="ECO:0000256" key="1">
    <source>
        <dbReference type="SAM" id="MobiDB-lite"/>
    </source>
</evidence>
<dbReference type="Pfam" id="PF08302">
    <property type="entry name" value="tRNA_lig_CPD"/>
    <property type="match status" value="1"/>
</dbReference>
<dbReference type="GO" id="GO:0005524">
    <property type="term" value="F:ATP binding"/>
    <property type="evidence" value="ECO:0007669"/>
    <property type="project" value="InterPro"/>
</dbReference>
<dbReference type="AlphaFoldDB" id="A0A436ZZ88"/>
<dbReference type="RefSeq" id="XP_067489862.1">
    <property type="nucleotide sequence ID" value="XM_067635431.1"/>
</dbReference>
<evidence type="ECO:0000259" key="2">
    <source>
        <dbReference type="Pfam" id="PF08302"/>
    </source>
</evidence>
<dbReference type="GO" id="GO:0003972">
    <property type="term" value="F:RNA ligase (ATP) activity"/>
    <property type="evidence" value="ECO:0007669"/>
    <property type="project" value="InterPro"/>
</dbReference>
<reference evidence="4 5" key="1">
    <citation type="submission" date="2019-01" db="EMBL/GenBank/DDBJ databases">
        <title>Intercellular communication is required for trap formation in the nematode-trapping fungus Duddingtonia flagrans.</title>
        <authorList>
            <person name="Youssar L."/>
            <person name="Wernet V."/>
            <person name="Hensel N."/>
            <person name="Hildebrandt H.-G."/>
            <person name="Fischer R."/>
        </authorList>
    </citation>
    <scope>NUCLEOTIDE SEQUENCE [LARGE SCALE GENOMIC DNA]</scope>
    <source>
        <strain evidence="4 5">CBS H-5679</strain>
    </source>
</reference>
<dbReference type="PANTHER" id="PTHR32004">
    <property type="entry name" value="TRNA LIGASE"/>
    <property type="match status" value="1"/>
</dbReference>
<feature type="domain" description="tRNA ligase kinase" evidence="3">
    <location>
        <begin position="1"/>
        <end position="29"/>
    </location>
</feature>
<keyword evidence="5" id="KW-1185">Reference proteome</keyword>
<dbReference type="InterPro" id="IPR015965">
    <property type="entry name" value="tRNA_lig_PDEase"/>
</dbReference>
<name>A0A436ZZ88_ARTFL</name>
<feature type="region of interest" description="Disordered" evidence="1">
    <location>
        <begin position="84"/>
        <end position="112"/>
    </location>
</feature>
<dbReference type="EMBL" id="SAEB01000007">
    <property type="protein sequence ID" value="RVD84318.1"/>
    <property type="molecule type" value="Genomic_DNA"/>
</dbReference>
<organism evidence="4 5">
    <name type="scientific">Arthrobotrys flagrans</name>
    <name type="common">Nematode-trapping fungus</name>
    <name type="synonym">Trichothecium flagrans</name>
    <dbReference type="NCBI Taxonomy" id="97331"/>
    <lineage>
        <taxon>Eukaryota</taxon>
        <taxon>Fungi</taxon>
        <taxon>Dikarya</taxon>
        <taxon>Ascomycota</taxon>
        <taxon>Pezizomycotina</taxon>
        <taxon>Orbiliomycetes</taxon>
        <taxon>Orbiliales</taxon>
        <taxon>Orbiliaceae</taxon>
        <taxon>Arthrobotrys</taxon>
    </lineage>
</organism>
<dbReference type="InterPro" id="IPR015966">
    <property type="entry name" value="tRNA_lig_kin_fungi"/>
</dbReference>
<dbReference type="Pfam" id="PF08303">
    <property type="entry name" value="tRNA_lig_kinase"/>
    <property type="match status" value="1"/>
</dbReference>
<accession>A0A436ZZ88</accession>
<evidence type="ECO:0000313" key="5">
    <source>
        <dbReference type="Proteomes" id="UP000283090"/>
    </source>
</evidence>
<comment type="caution">
    <text evidence="4">The sequence shown here is derived from an EMBL/GenBank/DDBJ whole genome shotgun (WGS) entry which is preliminary data.</text>
</comment>
<feature type="compositionally biased region" description="Polar residues" evidence="1">
    <location>
        <begin position="86"/>
        <end position="96"/>
    </location>
</feature>
<proteinExistence type="predicted"/>
<sequence length="290" mass="32664">MEGFIKRFQALDIESDPDSQFDLVIDLDPLADSRENLETVVAKLHEHYPYLLGEDMPSADDLDEANQWALSDYTVDFKHVIGKSGGPSNAGPSHQKQPQKEKAVVRPTSGGKQKQPVVEYYGVRLRAPIITTALDQAFASKPAEFSQFYLQLKKSRRIQAIFHITMAHRVNFKKQAELWDHYEKLRQETPDGKDMDELEVKLERVVWDNRVMAIVASLVDDKGHECGNQFMHVTVGTADVSIKPKESNELLKVWSENRDNLEAVGIKEDPLGKNGEGVKTPGLLKPVMGK</sequence>